<dbReference type="OrthoDB" id="9391845at2759"/>
<sequence>TVMGMAFSSGFLEGERSDTSTSSTPAITFLVQEALISGGLVALAHDPSFVAVTRDEMVASSQMEMDEVEKAAMALLKRRETLQGTRTGSAPQDSSAASLAGSSGLSAAPSQETITATRL</sequence>
<dbReference type="AlphaFoldDB" id="A0A7K4IXT2"/>
<feature type="non-terminal residue" evidence="2">
    <location>
        <position position="1"/>
    </location>
</feature>
<reference evidence="2 3" key="1">
    <citation type="submission" date="2019-09" db="EMBL/GenBank/DDBJ databases">
        <title>Bird 10,000 Genomes (B10K) Project - Family phase.</title>
        <authorList>
            <person name="Zhang G."/>
        </authorList>
    </citation>
    <scope>NUCLEOTIDE SEQUENCE [LARGE SCALE GENOMIC DNA]</scope>
    <source>
        <strain evidence="2">B10K-CU-031-07</strain>
        <tissue evidence="2">Muscle</tissue>
    </source>
</reference>
<dbReference type="Proteomes" id="UP000531151">
    <property type="component" value="Unassembled WGS sequence"/>
</dbReference>
<name>A0A7K4IXT2_GEOCA</name>
<gene>
    <name evidence="2" type="primary">Cacna1s_1</name>
    <name evidence="2" type="ORF">GEOCAL_R14547</name>
</gene>
<evidence type="ECO:0000256" key="1">
    <source>
        <dbReference type="SAM" id="MobiDB-lite"/>
    </source>
</evidence>
<protein>
    <submittedName>
        <fullName evidence="2">CAC1S protein</fullName>
    </submittedName>
</protein>
<organism evidence="2 3">
    <name type="scientific">Geococcyx californianus</name>
    <name type="common">Greater roadrunner</name>
    <name type="synonym">Saurothera californiana</name>
    <dbReference type="NCBI Taxonomy" id="8947"/>
    <lineage>
        <taxon>Eukaryota</taxon>
        <taxon>Metazoa</taxon>
        <taxon>Chordata</taxon>
        <taxon>Craniata</taxon>
        <taxon>Vertebrata</taxon>
        <taxon>Euteleostomi</taxon>
        <taxon>Archelosauria</taxon>
        <taxon>Archosauria</taxon>
        <taxon>Dinosauria</taxon>
        <taxon>Saurischia</taxon>
        <taxon>Theropoda</taxon>
        <taxon>Coelurosauria</taxon>
        <taxon>Aves</taxon>
        <taxon>Neognathae</taxon>
        <taxon>Neoaves</taxon>
        <taxon>Otidimorphae</taxon>
        <taxon>Cuculiformes</taxon>
        <taxon>Neomorphidae</taxon>
        <taxon>Geococcyx</taxon>
    </lineage>
</organism>
<accession>A0A7K4IXT2</accession>
<feature type="compositionally biased region" description="Polar residues" evidence="1">
    <location>
        <begin position="109"/>
        <end position="119"/>
    </location>
</feature>
<feature type="non-terminal residue" evidence="2">
    <location>
        <position position="119"/>
    </location>
</feature>
<evidence type="ECO:0000313" key="2">
    <source>
        <dbReference type="EMBL" id="NWH57834.1"/>
    </source>
</evidence>
<dbReference type="EMBL" id="VWPV01006016">
    <property type="protein sequence ID" value="NWH57834.1"/>
    <property type="molecule type" value="Genomic_DNA"/>
</dbReference>
<proteinExistence type="predicted"/>
<feature type="region of interest" description="Disordered" evidence="1">
    <location>
        <begin position="80"/>
        <end position="119"/>
    </location>
</feature>
<keyword evidence="3" id="KW-1185">Reference proteome</keyword>
<feature type="region of interest" description="Disordered" evidence="1">
    <location>
        <begin position="1"/>
        <end position="22"/>
    </location>
</feature>
<comment type="caution">
    <text evidence="2">The sequence shown here is derived from an EMBL/GenBank/DDBJ whole genome shotgun (WGS) entry which is preliminary data.</text>
</comment>
<feature type="compositionally biased region" description="Polar residues" evidence="1">
    <location>
        <begin position="82"/>
        <end position="93"/>
    </location>
</feature>
<evidence type="ECO:0000313" key="3">
    <source>
        <dbReference type="Proteomes" id="UP000531151"/>
    </source>
</evidence>
<feature type="compositionally biased region" description="Low complexity" evidence="1">
    <location>
        <begin position="94"/>
        <end position="108"/>
    </location>
</feature>